<name>V6LAP8_9EUKA</name>
<feature type="transmembrane region" description="Helical" evidence="1">
    <location>
        <begin position="134"/>
        <end position="155"/>
    </location>
</feature>
<proteinExistence type="predicted"/>
<keyword evidence="1" id="KW-0472">Membrane</keyword>
<keyword evidence="1 2" id="KW-0812">Transmembrane</keyword>
<dbReference type="EMBL" id="KI546170">
    <property type="protein sequence ID" value="EST41487.1"/>
    <property type="molecule type" value="Genomic_DNA"/>
</dbReference>
<dbReference type="AlphaFoldDB" id="V6LAP8"/>
<protein>
    <submittedName>
        <fullName evidence="2">Transmembrane domain-containing protein</fullName>
    </submittedName>
</protein>
<feature type="transmembrane region" description="Helical" evidence="1">
    <location>
        <begin position="209"/>
        <end position="227"/>
    </location>
</feature>
<sequence length="263" mass="30036">MIKNSVLRRLIKKVKIENAGAKINQNIFNQEAEFDVFLNSAEQQNKGMETNRETAENVYFSLKYQLYGFIAISGWIFSKFGFSELVFGVLSCCVLLIPSDNINGSDIMQVCGYFSVNQNWQENLNNKQQKITRFVMCSFLLVLGRILYDFILFINELIFDYEANNQFINVFIKDIFILVLVLIFALTGICYITAFPLQYFTFLCNQRRVQLLSILGILALVASIFSTANGIKILLIFGFSGIFFQAPISVLMGEKRIVDVEST</sequence>
<evidence type="ECO:0000256" key="1">
    <source>
        <dbReference type="SAM" id="Phobius"/>
    </source>
</evidence>
<feature type="transmembrane region" description="Helical" evidence="1">
    <location>
        <begin position="175"/>
        <end position="197"/>
    </location>
</feature>
<organism evidence="2">
    <name type="scientific">Spironucleus salmonicida</name>
    <dbReference type="NCBI Taxonomy" id="348837"/>
    <lineage>
        <taxon>Eukaryota</taxon>
        <taxon>Metamonada</taxon>
        <taxon>Diplomonadida</taxon>
        <taxon>Hexamitidae</taxon>
        <taxon>Hexamitinae</taxon>
        <taxon>Spironucleus</taxon>
    </lineage>
</organism>
<accession>V6LAP8</accession>
<keyword evidence="1" id="KW-1133">Transmembrane helix</keyword>
<evidence type="ECO:0000313" key="2">
    <source>
        <dbReference type="EMBL" id="EST41487.1"/>
    </source>
</evidence>
<gene>
    <name evidence="2" type="ORF">SS50377_19214</name>
</gene>
<feature type="transmembrane region" description="Helical" evidence="1">
    <location>
        <begin position="233"/>
        <end position="253"/>
    </location>
</feature>
<reference evidence="2" key="1">
    <citation type="journal article" date="2014" name="PLoS Genet.">
        <title>The Genome of Spironucleus salmonicida Highlights a Fish Pathogen Adapted to Fluctuating Environments.</title>
        <authorList>
            <person name="Xu F."/>
            <person name="Jerlstrom-Hultqvist J."/>
            <person name="Einarsson E."/>
            <person name="Astvaldsson A."/>
            <person name="Svard S.G."/>
            <person name="Andersson J.O."/>
        </authorList>
    </citation>
    <scope>NUCLEOTIDE SEQUENCE</scope>
</reference>